<dbReference type="Proteomes" id="UP000792457">
    <property type="component" value="Unassembled WGS sequence"/>
</dbReference>
<evidence type="ECO:0000256" key="1">
    <source>
        <dbReference type="ARBA" id="ARBA00022559"/>
    </source>
</evidence>
<dbReference type="SUPFAM" id="SSF48113">
    <property type="entry name" value="Heme-dependent peroxidases"/>
    <property type="match status" value="1"/>
</dbReference>
<feature type="region of interest" description="Disordered" evidence="2">
    <location>
        <begin position="1"/>
        <end position="20"/>
    </location>
</feature>
<comment type="caution">
    <text evidence="3">The sequence shown here is derived from an EMBL/GenBank/DDBJ whole genome shotgun (WGS) entry which is preliminary data.</text>
</comment>
<organism evidence="3 4">
    <name type="scientific">Ladona fulva</name>
    <name type="common">Scarce chaser dragonfly</name>
    <name type="synonym">Libellula fulva</name>
    <dbReference type="NCBI Taxonomy" id="123851"/>
    <lineage>
        <taxon>Eukaryota</taxon>
        <taxon>Metazoa</taxon>
        <taxon>Ecdysozoa</taxon>
        <taxon>Arthropoda</taxon>
        <taxon>Hexapoda</taxon>
        <taxon>Insecta</taxon>
        <taxon>Pterygota</taxon>
        <taxon>Palaeoptera</taxon>
        <taxon>Odonata</taxon>
        <taxon>Epiprocta</taxon>
        <taxon>Anisoptera</taxon>
        <taxon>Libelluloidea</taxon>
        <taxon>Libellulidae</taxon>
        <taxon>Ladona</taxon>
    </lineage>
</organism>
<name>A0A8K0KHW0_LADFU</name>
<dbReference type="GO" id="GO:0020037">
    <property type="term" value="F:heme binding"/>
    <property type="evidence" value="ECO:0007669"/>
    <property type="project" value="InterPro"/>
</dbReference>
<dbReference type="InterPro" id="IPR019791">
    <property type="entry name" value="Haem_peroxidase_animal"/>
</dbReference>
<dbReference type="Gene3D" id="1.10.640.10">
    <property type="entry name" value="Haem peroxidase domain superfamily, animal type"/>
    <property type="match status" value="1"/>
</dbReference>
<dbReference type="PROSITE" id="PS50292">
    <property type="entry name" value="PEROXIDASE_3"/>
    <property type="match status" value="1"/>
</dbReference>
<dbReference type="InterPro" id="IPR037120">
    <property type="entry name" value="Haem_peroxidase_sf_animal"/>
</dbReference>
<keyword evidence="1" id="KW-0575">Peroxidase</keyword>
<dbReference type="OrthoDB" id="823504at2759"/>
<dbReference type="InterPro" id="IPR010255">
    <property type="entry name" value="Haem_peroxidase_sf"/>
</dbReference>
<dbReference type="PANTHER" id="PTHR11475:SF141">
    <property type="entry name" value="CARDINAL"/>
    <property type="match status" value="1"/>
</dbReference>
<dbReference type="GO" id="GO:0004601">
    <property type="term" value="F:peroxidase activity"/>
    <property type="evidence" value="ECO:0007669"/>
    <property type="project" value="UniProtKB-KW"/>
</dbReference>
<dbReference type="PANTHER" id="PTHR11475">
    <property type="entry name" value="OXIDASE/PEROXIDASE"/>
    <property type="match status" value="1"/>
</dbReference>
<proteinExistence type="predicted"/>
<reference evidence="3" key="2">
    <citation type="submission" date="2017-10" db="EMBL/GenBank/DDBJ databases">
        <title>Ladona fulva Genome sequencing and assembly.</title>
        <authorList>
            <person name="Murali S."/>
            <person name="Richards S."/>
            <person name="Bandaranaike D."/>
            <person name="Bellair M."/>
            <person name="Blankenburg K."/>
            <person name="Chao H."/>
            <person name="Dinh H."/>
            <person name="Doddapaneni H."/>
            <person name="Dugan-Rocha S."/>
            <person name="Elkadiri S."/>
            <person name="Gnanaolivu R."/>
            <person name="Hernandez B."/>
            <person name="Skinner E."/>
            <person name="Javaid M."/>
            <person name="Lee S."/>
            <person name="Li M."/>
            <person name="Ming W."/>
            <person name="Munidasa M."/>
            <person name="Muniz J."/>
            <person name="Nguyen L."/>
            <person name="Hughes D."/>
            <person name="Osuji N."/>
            <person name="Pu L.-L."/>
            <person name="Puazo M."/>
            <person name="Qu C."/>
            <person name="Quiroz J."/>
            <person name="Raj R."/>
            <person name="Weissenberger G."/>
            <person name="Xin Y."/>
            <person name="Zou X."/>
            <person name="Han Y."/>
            <person name="Worley K."/>
            <person name="Muzny D."/>
            <person name="Gibbs R."/>
        </authorList>
    </citation>
    <scope>NUCLEOTIDE SEQUENCE</scope>
    <source>
        <strain evidence="3">Sampled in the wild</strain>
    </source>
</reference>
<dbReference type="AlphaFoldDB" id="A0A8K0KHW0"/>
<keyword evidence="1" id="KW-0560">Oxidoreductase</keyword>
<feature type="non-terminal residue" evidence="3">
    <location>
        <position position="1"/>
    </location>
</feature>
<keyword evidence="4" id="KW-1185">Reference proteome</keyword>
<accession>A0A8K0KHW0</accession>
<dbReference type="EMBL" id="KZ308757">
    <property type="protein sequence ID" value="KAG8233970.1"/>
    <property type="molecule type" value="Genomic_DNA"/>
</dbReference>
<dbReference type="PRINTS" id="PR00457">
    <property type="entry name" value="ANPEROXIDASE"/>
</dbReference>
<sequence>MGGKSLHKQQGCWKKIPSGNAPREKVERSLLAYKSEIGLLAYLARMNSKHEGASDTRTTTMTIPGSNFGDREGTLRRYKEVGRTEIFDSSCLPSFEEVALIGWIYAITEDQESARTKEKRGEKVKPCVCASWESKGSSVRWKKVFSFRNAKQINSKRSPSRRSAVPSPEIGSGCLFSSRPREDFEWRKTGKFKGSVGQGPPVHALSMPPGMTCPGYDDSWKKPTAKADCPPSPYRSIDGTCNNLVHADWGVTMRPFRRMLPPDYADGVSEPRVAADGSPLPSARDVSLTVHRPIYRNDPNFTVMLAVWGQFFDHDITATALSKGKDGAPIACCSEDGTLPPKQVHPECYPVVLSAEDPYYSDFNMTCMEFIRSAPAPVCNFGPREQMNQITSFIDASVVYGAVEEQAKRLRNPNGKGELLMMMTPDGRELLPPSTDPRDG</sequence>
<evidence type="ECO:0000256" key="2">
    <source>
        <dbReference type="SAM" id="MobiDB-lite"/>
    </source>
</evidence>
<evidence type="ECO:0008006" key="5">
    <source>
        <dbReference type="Google" id="ProtNLM"/>
    </source>
</evidence>
<dbReference type="GO" id="GO:0006979">
    <property type="term" value="P:response to oxidative stress"/>
    <property type="evidence" value="ECO:0007669"/>
    <property type="project" value="InterPro"/>
</dbReference>
<evidence type="ECO:0000313" key="3">
    <source>
        <dbReference type="EMBL" id="KAG8233970.1"/>
    </source>
</evidence>
<dbReference type="Pfam" id="PF03098">
    <property type="entry name" value="An_peroxidase"/>
    <property type="match status" value="1"/>
</dbReference>
<gene>
    <name evidence="3" type="ORF">J437_LFUL013462</name>
</gene>
<reference evidence="3" key="1">
    <citation type="submission" date="2013-04" db="EMBL/GenBank/DDBJ databases">
        <authorList>
            <person name="Qu J."/>
            <person name="Murali S.C."/>
            <person name="Bandaranaike D."/>
            <person name="Bellair M."/>
            <person name="Blankenburg K."/>
            <person name="Chao H."/>
            <person name="Dinh H."/>
            <person name="Doddapaneni H."/>
            <person name="Downs B."/>
            <person name="Dugan-Rocha S."/>
            <person name="Elkadiri S."/>
            <person name="Gnanaolivu R.D."/>
            <person name="Hernandez B."/>
            <person name="Javaid M."/>
            <person name="Jayaseelan J.C."/>
            <person name="Lee S."/>
            <person name="Li M."/>
            <person name="Ming W."/>
            <person name="Munidasa M."/>
            <person name="Muniz J."/>
            <person name="Nguyen L."/>
            <person name="Ongeri F."/>
            <person name="Osuji N."/>
            <person name="Pu L.-L."/>
            <person name="Puazo M."/>
            <person name="Qu C."/>
            <person name="Quiroz J."/>
            <person name="Raj R."/>
            <person name="Weissenberger G."/>
            <person name="Xin Y."/>
            <person name="Zou X."/>
            <person name="Han Y."/>
            <person name="Richards S."/>
            <person name="Worley K."/>
            <person name="Muzny D."/>
            <person name="Gibbs R."/>
        </authorList>
    </citation>
    <scope>NUCLEOTIDE SEQUENCE</scope>
    <source>
        <strain evidence="3">Sampled in the wild</strain>
    </source>
</reference>
<protein>
    <recommendedName>
        <fullName evidence="5">Chorion peroxidase</fullName>
    </recommendedName>
</protein>
<evidence type="ECO:0000313" key="4">
    <source>
        <dbReference type="Proteomes" id="UP000792457"/>
    </source>
</evidence>